<sequence>MATRIPPLLEPYLALPDEASLILLTSVLGASSNWLVLRYLYSVLKNQDEGENAGVVLVSFMRDSAFWREGAGKMEGLDIDQMNANGRFVFVDGLSGQISGTNTTGKRERVLRSTRVNDVEREIGQALDELRTQRKVLIVDQIDAFLAISEDDVTSSKLSNMILSLREHRQRAHSTVLAVSADSPLLHSQTTMLEREHAALALGQAHGADRILSLRMLDTGTAKDVSGVVRITSNIEGEEGGKEYLYFVASDGGVKVFERGT</sequence>
<evidence type="ECO:0000256" key="2">
    <source>
        <dbReference type="ARBA" id="ARBA00008837"/>
    </source>
</evidence>
<accession>A0ABY6UTI4</accession>
<comment type="caution">
    <text evidence="3">The sequence shown here is derived from an EMBL/GenBank/DDBJ whole genome shotgun (WGS) entry which is preliminary data.</text>
</comment>
<reference evidence="3 4" key="1">
    <citation type="submission" date="2019-06" db="EMBL/GenBank/DDBJ databases">
        <authorList>
            <person name="Broberg M."/>
        </authorList>
    </citation>
    <scope>NUCLEOTIDE SEQUENCE [LARGE SCALE GENOMIC DNA]</scope>
</reference>
<dbReference type="InterPro" id="IPR018627">
    <property type="entry name" value="ELP6"/>
</dbReference>
<proteinExistence type="inferred from homology"/>
<dbReference type="Gene3D" id="3.40.50.300">
    <property type="entry name" value="P-loop containing nucleotide triphosphate hydrolases"/>
    <property type="match status" value="1"/>
</dbReference>
<comment type="pathway">
    <text evidence="1">tRNA modification; 5-methoxycarbonylmethyl-2-thiouridine-tRNA biosynthesis.</text>
</comment>
<dbReference type="PANTHER" id="PTHR16184">
    <property type="entry name" value="ELONGATOR COMPLEX PROTEIN 6"/>
    <property type="match status" value="1"/>
</dbReference>
<dbReference type="Proteomes" id="UP000766486">
    <property type="component" value="Unassembled WGS sequence"/>
</dbReference>
<dbReference type="InterPro" id="IPR027417">
    <property type="entry name" value="P-loop_NTPase"/>
</dbReference>
<evidence type="ECO:0000256" key="1">
    <source>
        <dbReference type="ARBA" id="ARBA00005043"/>
    </source>
</evidence>
<dbReference type="Pfam" id="PF09807">
    <property type="entry name" value="ELP6"/>
    <property type="match status" value="1"/>
</dbReference>
<protein>
    <recommendedName>
        <fullName evidence="5">KaiC-like domain-containing protein</fullName>
    </recommendedName>
</protein>
<dbReference type="CDD" id="cd19495">
    <property type="entry name" value="Elp6"/>
    <property type="match status" value="1"/>
</dbReference>
<dbReference type="EMBL" id="CABFNS010000858">
    <property type="protein sequence ID" value="VUC33194.1"/>
    <property type="molecule type" value="Genomic_DNA"/>
</dbReference>
<name>A0ABY6UTI4_BIOOC</name>
<evidence type="ECO:0008006" key="5">
    <source>
        <dbReference type="Google" id="ProtNLM"/>
    </source>
</evidence>
<keyword evidence="4" id="KW-1185">Reference proteome</keyword>
<comment type="similarity">
    <text evidence="2">Belongs to the ELP6 family.</text>
</comment>
<dbReference type="PANTHER" id="PTHR16184:SF6">
    <property type="entry name" value="ELONGATOR COMPLEX PROTEIN 6"/>
    <property type="match status" value="1"/>
</dbReference>
<evidence type="ECO:0000313" key="3">
    <source>
        <dbReference type="EMBL" id="VUC33194.1"/>
    </source>
</evidence>
<gene>
    <name evidence="3" type="ORF">CLO192961_LOCUS341233</name>
</gene>
<organism evidence="3 4">
    <name type="scientific">Bionectria ochroleuca</name>
    <name type="common">Gliocladium roseum</name>
    <dbReference type="NCBI Taxonomy" id="29856"/>
    <lineage>
        <taxon>Eukaryota</taxon>
        <taxon>Fungi</taxon>
        <taxon>Dikarya</taxon>
        <taxon>Ascomycota</taxon>
        <taxon>Pezizomycotina</taxon>
        <taxon>Sordariomycetes</taxon>
        <taxon>Hypocreomycetidae</taxon>
        <taxon>Hypocreales</taxon>
        <taxon>Bionectriaceae</taxon>
        <taxon>Clonostachys</taxon>
    </lineage>
</organism>
<evidence type="ECO:0000313" key="4">
    <source>
        <dbReference type="Proteomes" id="UP000766486"/>
    </source>
</evidence>